<dbReference type="Gene3D" id="2.40.50.230">
    <property type="entry name" value="Gp5 N-terminal domain"/>
    <property type="match status" value="1"/>
</dbReference>
<dbReference type="PANTHER" id="PTHR32305:SF15">
    <property type="entry name" value="PROTEIN RHSA-RELATED"/>
    <property type="match status" value="1"/>
</dbReference>
<dbReference type="InterPro" id="IPR037026">
    <property type="entry name" value="Vgr_OB-fold_dom_sf"/>
</dbReference>
<dbReference type="InterPro" id="IPR006533">
    <property type="entry name" value="T6SS_Vgr_RhsGE"/>
</dbReference>
<dbReference type="OrthoDB" id="9762420at2"/>
<dbReference type="GO" id="GO:0005576">
    <property type="term" value="C:extracellular region"/>
    <property type="evidence" value="ECO:0007669"/>
    <property type="project" value="UniProtKB-SubCell"/>
</dbReference>
<comment type="similarity">
    <text evidence="2">Belongs to the VgrG protein family.</text>
</comment>
<dbReference type="InterPro" id="IPR054030">
    <property type="entry name" value="Gp5_Vgr_C"/>
</dbReference>
<evidence type="ECO:0000313" key="7">
    <source>
        <dbReference type="Proteomes" id="UP000240904"/>
    </source>
</evidence>
<dbReference type="RefSeq" id="WP_107282473.1">
    <property type="nucleotide sequence ID" value="NZ_PYMC01000003.1"/>
</dbReference>
<dbReference type="Pfam" id="PF04717">
    <property type="entry name" value="Phage_base_V"/>
    <property type="match status" value="1"/>
</dbReference>
<dbReference type="InterPro" id="IPR050708">
    <property type="entry name" value="T6SS_VgrG/RHS"/>
</dbReference>
<reference evidence="6 7" key="1">
    <citation type="submission" date="2018-03" db="EMBL/GenBank/DDBJ databases">
        <title>Whole genome sequencing of Histamine producing bacteria.</title>
        <authorList>
            <person name="Butler K."/>
        </authorList>
    </citation>
    <scope>NUCLEOTIDE SEQUENCE [LARGE SCALE GENOMIC DNA]</scope>
    <source>
        <strain evidence="6 7">DSM 16190</strain>
    </source>
</reference>
<feature type="domain" description="Gp5/Type VI secretion system Vgr protein OB-fold" evidence="4">
    <location>
        <begin position="384"/>
        <end position="451"/>
    </location>
</feature>
<gene>
    <name evidence="6" type="ORF">C9I89_06170</name>
</gene>
<dbReference type="NCBIfam" id="TIGR01646">
    <property type="entry name" value="vgr_GE"/>
    <property type="match status" value="1"/>
</dbReference>
<evidence type="ECO:0000256" key="2">
    <source>
        <dbReference type="ARBA" id="ARBA00005558"/>
    </source>
</evidence>
<dbReference type="Proteomes" id="UP000240904">
    <property type="component" value="Unassembled WGS sequence"/>
</dbReference>
<dbReference type="InterPro" id="IPR017847">
    <property type="entry name" value="T6SS_RhsGE_Vgr_subset"/>
</dbReference>
<dbReference type="Pfam" id="PF05954">
    <property type="entry name" value="Phage_GPD"/>
    <property type="match status" value="1"/>
</dbReference>
<dbReference type="EMBL" id="PYMC01000003">
    <property type="protein sequence ID" value="PSW06093.1"/>
    <property type="molecule type" value="Genomic_DNA"/>
</dbReference>
<feature type="domain" description="Gp5/Type VI secretion system Vgr C-terminal trimerisation" evidence="5">
    <location>
        <begin position="468"/>
        <end position="574"/>
    </location>
</feature>
<sequence>MARNANQAQFELDVATIDLPLRLYAFEGQEGISQLFNFSVIFVCDDPALQLDSWLQLPVRLALYHNNGLEPRFVCGMVYGIEQLTHSDRHCQYRLTITPRVQLLTHRTNFRIFQNQSVSDIITTIFTDAGILSHEYEQRLSNSFPVREYCVQYGESDMLFIARLMSEEGLHYHFEHTETGHVMVIADGQDGFLELPALPYRQSHGMAKDRDIIHHFALLEQTQTGKVSLTDFTFERPDFRPQGLKVSNISNEQPLEAFHYPGQFTTDADGTRIATLTLEQARIHKQRVTGKSDCTQLTSGYFQPLEAHPNDQWNEPWLLVEVKHQGKQPQALEEYADGAATYNADFIATPWEAAFRAEPITKPYIHNIDTAIVTGPAGEEIYCDALGRVKVQFHWDREGQANETTSCWLRVSQGWAGNGYGQFVLPRIGHEVIVSFIHGDPDKPIITGAMFNGKNKVPYDLPEHKTRSTFKTSSSVGGGNFNELRFEDKKDNEQLYLHAAKNMDVQVENDRKDEILNADHLTVHDSRFQEVKVDNHSTVNGDQFEAVKGDSHHIIDGTVHTKIGNKQLIEAGTEVHVKSGQKVVIEAGAEITIKAGGSFIKVDPSGVTLLGPTVKMNSGGSAGRGSGAAAQAAQLPVLSQKAPDANVSAPVGITSSSITALAAVNAPFSQICKKQTDGSCPLSDCPCTNSAGNGGAAS</sequence>
<accession>A0A2T3N1B7</accession>
<dbReference type="InterPro" id="IPR006531">
    <property type="entry name" value="Gp5/Vgr_OB"/>
</dbReference>
<comment type="subcellular location">
    <subcellularLocation>
        <location evidence="1">Secreted</location>
    </subcellularLocation>
</comment>
<protein>
    <submittedName>
        <fullName evidence="6">Type VI secretion system tip protein VgrG</fullName>
    </submittedName>
</protein>
<comment type="caution">
    <text evidence="6">The sequence shown here is derived from an EMBL/GenBank/DDBJ whole genome shotgun (WGS) entry which is preliminary data.</text>
</comment>
<evidence type="ECO:0000259" key="4">
    <source>
        <dbReference type="Pfam" id="PF04717"/>
    </source>
</evidence>
<dbReference type="NCBIfam" id="TIGR03361">
    <property type="entry name" value="VI_Rhs_Vgr"/>
    <property type="match status" value="1"/>
</dbReference>
<dbReference type="Gene3D" id="2.30.110.50">
    <property type="match status" value="1"/>
</dbReference>
<organism evidence="6 7">
    <name type="scientific">Photobacterium lipolyticum</name>
    <dbReference type="NCBI Taxonomy" id="266810"/>
    <lineage>
        <taxon>Bacteria</taxon>
        <taxon>Pseudomonadati</taxon>
        <taxon>Pseudomonadota</taxon>
        <taxon>Gammaproteobacteria</taxon>
        <taxon>Vibrionales</taxon>
        <taxon>Vibrionaceae</taxon>
        <taxon>Photobacterium</taxon>
    </lineage>
</organism>
<evidence type="ECO:0000259" key="5">
    <source>
        <dbReference type="Pfam" id="PF22178"/>
    </source>
</evidence>
<keyword evidence="7" id="KW-1185">Reference proteome</keyword>
<dbReference type="PANTHER" id="PTHR32305">
    <property type="match status" value="1"/>
</dbReference>
<dbReference type="AlphaFoldDB" id="A0A2T3N1B7"/>
<dbReference type="SUPFAM" id="SSF69279">
    <property type="entry name" value="Phage tail proteins"/>
    <property type="match status" value="2"/>
</dbReference>
<dbReference type="SUPFAM" id="SSF69349">
    <property type="entry name" value="Phage fibre proteins"/>
    <property type="match status" value="1"/>
</dbReference>
<dbReference type="SUPFAM" id="SSF69255">
    <property type="entry name" value="gp5 N-terminal domain-like"/>
    <property type="match status" value="1"/>
</dbReference>
<keyword evidence="3" id="KW-0964">Secreted</keyword>
<evidence type="ECO:0000256" key="3">
    <source>
        <dbReference type="ARBA" id="ARBA00022525"/>
    </source>
</evidence>
<evidence type="ECO:0000256" key="1">
    <source>
        <dbReference type="ARBA" id="ARBA00004613"/>
    </source>
</evidence>
<dbReference type="Pfam" id="PF22178">
    <property type="entry name" value="Gp5_trimer_C"/>
    <property type="match status" value="1"/>
</dbReference>
<evidence type="ECO:0000313" key="6">
    <source>
        <dbReference type="EMBL" id="PSW06093.1"/>
    </source>
</evidence>
<name>A0A2T3N1B7_9GAMM</name>
<dbReference type="Gene3D" id="3.55.50.10">
    <property type="entry name" value="Baseplate protein-like domains"/>
    <property type="match status" value="1"/>
</dbReference>
<dbReference type="Gene3D" id="4.10.220.110">
    <property type="match status" value="1"/>
</dbReference>
<proteinExistence type="inferred from homology"/>